<proteinExistence type="predicted"/>
<keyword evidence="3" id="KW-1185">Reference proteome</keyword>
<sequence length="383" mass="40782">MKKIYTTILGLALMLALNNAAKAAISITIDGTFTDWDGIAYTSTDGTGTLTGLKTYADADYIYIYMEGTTAWTLERFDFFLNSDNNAATGYIQGSYPGGSGADLLFQGNLTSGTVFNQSGGSGFSWTPSGATFASTINFSALTTVGSKKIIEFSIKKSEISLTTGTVTFSFNDSNSSYATLGALPGTASANPTYATVPLTGGTLPVSFLTFNGKVENAGVKLNWSTASEKDNAYFDVAKSIDGKSFSSIATVSGSINSDSQKFYSYVDQNVTPGTAYYQLSQYDLNGKSTLLKTISVSSDLSGLTLNVTKSYGADEISVSIYSPSNQTSTFTLTDVLGRRLVTKKLNLVSGNQQFKIMLNKGTGLNIATLFTTEKVLSQKYMF</sequence>
<dbReference type="SUPFAM" id="SSF49344">
    <property type="entry name" value="CBD9-like"/>
    <property type="match status" value="1"/>
</dbReference>
<dbReference type="InterPro" id="IPR013783">
    <property type="entry name" value="Ig-like_fold"/>
</dbReference>
<reference evidence="2 3" key="1">
    <citation type="submission" date="2020-12" db="EMBL/GenBank/DDBJ databases">
        <title>Bacterial novel species Pedobacter sp. SD-b isolated from soil.</title>
        <authorList>
            <person name="Jung H.-Y."/>
        </authorList>
    </citation>
    <scope>NUCLEOTIDE SEQUENCE [LARGE SCALE GENOMIC DNA]</scope>
    <source>
        <strain evidence="2 3">SD-b</strain>
    </source>
</reference>
<feature type="signal peptide" evidence="1">
    <location>
        <begin position="1"/>
        <end position="23"/>
    </location>
</feature>
<evidence type="ECO:0000313" key="3">
    <source>
        <dbReference type="Proteomes" id="UP000660024"/>
    </source>
</evidence>
<evidence type="ECO:0008006" key="4">
    <source>
        <dbReference type="Google" id="ProtNLM"/>
    </source>
</evidence>
<keyword evidence="1" id="KW-0732">Signal</keyword>
<dbReference type="RefSeq" id="WP_200586598.1">
    <property type="nucleotide sequence ID" value="NZ_JAEHFY010000016.1"/>
</dbReference>
<name>A0ABS1BL81_9SPHI</name>
<gene>
    <name evidence="2" type="ORF">I5M32_11840</name>
</gene>
<dbReference type="Proteomes" id="UP000660024">
    <property type="component" value="Unassembled WGS sequence"/>
</dbReference>
<organism evidence="2 3">
    <name type="scientific">Pedobacter segetis</name>
    <dbReference type="NCBI Taxonomy" id="2793069"/>
    <lineage>
        <taxon>Bacteria</taxon>
        <taxon>Pseudomonadati</taxon>
        <taxon>Bacteroidota</taxon>
        <taxon>Sphingobacteriia</taxon>
        <taxon>Sphingobacteriales</taxon>
        <taxon>Sphingobacteriaceae</taxon>
        <taxon>Pedobacter</taxon>
    </lineage>
</organism>
<feature type="chain" id="PRO_5046776983" description="Por secretion system C-terminal sorting domain-containing protein" evidence="1">
    <location>
        <begin position="24"/>
        <end position="383"/>
    </location>
</feature>
<evidence type="ECO:0000256" key="1">
    <source>
        <dbReference type="SAM" id="SignalP"/>
    </source>
</evidence>
<dbReference type="Gene3D" id="2.60.40.10">
    <property type="entry name" value="Immunoglobulins"/>
    <property type="match status" value="1"/>
</dbReference>
<accession>A0ABS1BL81</accession>
<protein>
    <recommendedName>
        <fullName evidence="4">Por secretion system C-terminal sorting domain-containing protein</fullName>
    </recommendedName>
</protein>
<dbReference type="EMBL" id="JAEHFY010000016">
    <property type="protein sequence ID" value="MBK0383650.1"/>
    <property type="molecule type" value="Genomic_DNA"/>
</dbReference>
<evidence type="ECO:0000313" key="2">
    <source>
        <dbReference type="EMBL" id="MBK0383650.1"/>
    </source>
</evidence>
<comment type="caution">
    <text evidence="2">The sequence shown here is derived from an EMBL/GenBank/DDBJ whole genome shotgun (WGS) entry which is preliminary data.</text>
</comment>